<evidence type="ECO:0000313" key="2">
    <source>
        <dbReference type="Proteomes" id="UP000007030"/>
    </source>
</evidence>
<dbReference type="KEGG" id="mhd:Marky_0200"/>
<organism evidence="1 2">
    <name type="scientific">Marinithermus hydrothermalis (strain DSM 14884 / JCM 11576 / T1)</name>
    <dbReference type="NCBI Taxonomy" id="869210"/>
    <lineage>
        <taxon>Bacteria</taxon>
        <taxon>Thermotogati</taxon>
        <taxon>Deinococcota</taxon>
        <taxon>Deinococci</taxon>
        <taxon>Thermales</taxon>
        <taxon>Thermaceae</taxon>
        <taxon>Marinithermus</taxon>
    </lineage>
</organism>
<keyword evidence="2" id="KW-1185">Reference proteome</keyword>
<dbReference type="STRING" id="869210.Marky_0200"/>
<proteinExistence type="predicted"/>
<dbReference type="RefSeq" id="WP_013703016.1">
    <property type="nucleotide sequence ID" value="NC_015387.1"/>
</dbReference>
<dbReference type="EMBL" id="CP002630">
    <property type="protein sequence ID" value="AEB10961.1"/>
    <property type="molecule type" value="Genomic_DNA"/>
</dbReference>
<dbReference type="AlphaFoldDB" id="F2NNC0"/>
<name>F2NNC0_MARHT</name>
<sequence>MQAPGASLSPTQPLEPALEAIWADLEVLSSFTKSFVDEYGTSYAYLEGGYGGETVLLWAPRAWAVEALRALRPLRYRGRVVLALDASPGDLAPFERALYWTAPRRALIVVEGRGVGARFGGWKAVNGERRPLEAPEPADAVQRTAPTGLVYVEERRYPAWEAPAPEGLPLLEGPHQGHAAWARGVPTYGVGLVSLSETLAALLGTWGLLEGES</sequence>
<protein>
    <submittedName>
        <fullName evidence="1">Uncharacterized protein</fullName>
    </submittedName>
</protein>
<dbReference type="Proteomes" id="UP000007030">
    <property type="component" value="Chromosome"/>
</dbReference>
<dbReference type="OrthoDB" id="25771at2"/>
<evidence type="ECO:0000313" key="1">
    <source>
        <dbReference type="EMBL" id="AEB10961.1"/>
    </source>
</evidence>
<reference evidence="1 2" key="1">
    <citation type="journal article" date="2012" name="Stand. Genomic Sci.">
        <title>Complete genome sequence of the aerobic, heterotroph Marinithermus hydrothermalis type strain (T1(T)) from a deep-sea hydrothermal vent chimney.</title>
        <authorList>
            <person name="Copeland A."/>
            <person name="Gu W."/>
            <person name="Yasawong M."/>
            <person name="Lapidus A."/>
            <person name="Lucas S."/>
            <person name="Deshpande S."/>
            <person name="Pagani I."/>
            <person name="Tapia R."/>
            <person name="Cheng J.F."/>
            <person name="Goodwin L.A."/>
            <person name="Pitluck S."/>
            <person name="Liolios K."/>
            <person name="Ivanova N."/>
            <person name="Mavromatis K."/>
            <person name="Mikhailova N."/>
            <person name="Pati A."/>
            <person name="Chen A."/>
            <person name="Palaniappan K."/>
            <person name="Land M."/>
            <person name="Pan C."/>
            <person name="Brambilla E.M."/>
            <person name="Rohde M."/>
            <person name="Tindall B.J."/>
            <person name="Sikorski J."/>
            <person name="Goker M."/>
            <person name="Detter J.C."/>
            <person name="Bristow J."/>
            <person name="Eisen J.A."/>
            <person name="Markowitz V."/>
            <person name="Hugenholtz P."/>
            <person name="Kyrpides N.C."/>
            <person name="Klenk H.P."/>
            <person name="Woyke T."/>
        </authorList>
    </citation>
    <scope>NUCLEOTIDE SEQUENCE [LARGE SCALE GENOMIC DNA]</scope>
    <source>
        <strain evidence="2">DSM 14884 / JCM 11576 / T1</strain>
    </source>
</reference>
<gene>
    <name evidence="1" type="ordered locus">Marky_0200</name>
</gene>
<dbReference type="HOGENOM" id="CLU_1330632_0_0_0"/>
<accession>F2NNC0</accession>
<dbReference type="eggNOG" id="ENOG50338XT">
    <property type="taxonomic scope" value="Bacteria"/>
</dbReference>